<reference evidence="7 8" key="2">
    <citation type="submission" date="2019-07" db="EMBL/GenBank/DDBJ databases">
        <title>Seonamhaeicola sp. W255 draft genome.</title>
        <authorList>
            <person name="Zhang X.-Y."/>
            <person name="Zhang R."/>
            <person name="Zhong Y.-L."/>
            <person name="Du Z.-J."/>
        </authorList>
    </citation>
    <scope>NUCLEOTIDE SEQUENCE [LARGE SCALE GENOMIC DNA]</scope>
    <source>
        <strain evidence="7 8">W255</strain>
    </source>
</reference>
<dbReference type="Proteomes" id="UP000295814">
    <property type="component" value="Unassembled WGS sequence"/>
</dbReference>
<evidence type="ECO:0000256" key="3">
    <source>
        <dbReference type="ARBA" id="ARBA00022837"/>
    </source>
</evidence>
<dbReference type="NCBIfam" id="TIGR01180">
    <property type="entry name" value="aman2_put"/>
    <property type="match status" value="1"/>
</dbReference>
<feature type="domain" description="GH29D-like beta-sandwich" evidence="5">
    <location>
        <begin position="797"/>
        <end position="856"/>
    </location>
</feature>
<dbReference type="GO" id="GO:0005975">
    <property type="term" value="P:carbohydrate metabolic process"/>
    <property type="evidence" value="ECO:0007669"/>
    <property type="project" value="InterPro"/>
</dbReference>
<dbReference type="InterPro" id="IPR005887">
    <property type="entry name" value="GH92_a_mannosidase_put"/>
</dbReference>
<dbReference type="GO" id="GO:0005829">
    <property type="term" value="C:cytosol"/>
    <property type="evidence" value="ECO:0007669"/>
    <property type="project" value="TreeGrafter"/>
</dbReference>
<dbReference type="InterPro" id="IPR008928">
    <property type="entry name" value="6-hairpin_glycosidase_sf"/>
</dbReference>
<dbReference type="GO" id="GO:0030246">
    <property type="term" value="F:carbohydrate binding"/>
    <property type="evidence" value="ECO:0007669"/>
    <property type="project" value="InterPro"/>
</dbReference>
<dbReference type="Gene3D" id="2.70.98.10">
    <property type="match status" value="1"/>
</dbReference>
<protein>
    <submittedName>
        <fullName evidence="7">Glycoside hydrolase family 92 protein</fullName>
    </submittedName>
</protein>
<feature type="domain" description="Glycosyl hydrolase family 92 N-terminal" evidence="6">
    <location>
        <begin position="44"/>
        <end position="278"/>
    </location>
</feature>
<dbReference type="InterPro" id="IPR012939">
    <property type="entry name" value="Glyco_hydro_92"/>
</dbReference>
<organism evidence="7 8">
    <name type="scientific">Seonamhaeicola sediminis</name>
    <dbReference type="NCBI Taxonomy" id="2528206"/>
    <lineage>
        <taxon>Bacteria</taxon>
        <taxon>Pseudomonadati</taxon>
        <taxon>Bacteroidota</taxon>
        <taxon>Flavobacteriia</taxon>
        <taxon>Flavobacteriales</taxon>
        <taxon>Flavobacteriaceae</taxon>
    </lineage>
</organism>
<comment type="subunit">
    <text evidence="2">Monomer.</text>
</comment>
<dbReference type="AlphaFoldDB" id="A0A562YHZ5"/>
<dbReference type="GO" id="GO:0000224">
    <property type="term" value="F:peptide-N4-(N-acetyl-beta-glucosaminyl)asparagine amidase activity"/>
    <property type="evidence" value="ECO:0007669"/>
    <property type="project" value="TreeGrafter"/>
</dbReference>
<dbReference type="Gene3D" id="3.30.2080.10">
    <property type="entry name" value="GH92 mannosidase domain"/>
    <property type="match status" value="1"/>
</dbReference>
<dbReference type="InterPro" id="IPR014718">
    <property type="entry name" value="GH-type_carb-bd"/>
</dbReference>
<dbReference type="OrthoDB" id="9804511at2"/>
<dbReference type="PANTHER" id="PTHR12143">
    <property type="entry name" value="PEPTIDE N-GLYCANASE PNGASE -RELATED"/>
    <property type="match status" value="1"/>
</dbReference>
<evidence type="ECO:0000256" key="2">
    <source>
        <dbReference type="ARBA" id="ARBA00011245"/>
    </source>
</evidence>
<dbReference type="FunFam" id="3.30.2080.10:FF:000001">
    <property type="entry name" value="Alpha-1,2-mannosidase subfamily"/>
    <property type="match status" value="1"/>
</dbReference>
<dbReference type="Gene3D" id="1.20.1050.60">
    <property type="entry name" value="alpha-1,2-mannosidase"/>
    <property type="match status" value="1"/>
</dbReference>
<evidence type="ECO:0000259" key="5">
    <source>
        <dbReference type="Pfam" id="PF13290"/>
    </source>
</evidence>
<evidence type="ECO:0000313" key="8">
    <source>
        <dbReference type="Proteomes" id="UP000295814"/>
    </source>
</evidence>
<evidence type="ECO:0000259" key="4">
    <source>
        <dbReference type="Pfam" id="PF07971"/>
    </source>
</evidence>
<feature type="domain" description="Glycosyl hydrolase family 92" evidence="4">
    <location>
        <begin position="284"/>
        <end position="751"/>
    </location>
</feature>
<keyword evidence="7" id="KW-0378">Hydrolase</keyword>
<dbReference type="InterPro" id="IPR008979">
    <property type="entry name" value="Galactose-bd-like_sf"/>
</dbReference>
<keyword evidence="8" id="KW-1185">Reference proteome</keyword>
<dbReference type="PANTHER" id="PTHR12143:SF39">
    <property type="entry name" value="SECRETED PROTEIN"/>
    <property type="match status" value="1"/>
</dbReference>
<evidence type="ECO:0000256" key="1">
    <source>
        <dbReference type="ARBA" id="ARBA00001913"/>
    </source>
</evidence>
<comment type="cofactor">
    <cofactor evidence="1">
        <name>Ca(2+)</name>
        <dbReference type="ChEBI" id="CHEBI:29108"/>
    </cofactor>
</comment>
<gene>
    <name evidence="7" type="ORF">E1J38_002015</name>
</gene>
<name>A0A562YHZ5_9FLAO</name>
<dbReference type="InterPro" id="IPR041371">
    <property type="entry name" value="GH92_N"/>
</dbReference>
<dbReference type="Gene3D" id="2.60.120.260">
    <property type="entry name" value="Galactose-binding domain-like"/>
    <property type="match status" value="1"/>
</dbReference>
<keyword evidence="3" id="KW-0106">Calcium</keyword>
<dbReference type="SUPFAM" id="SSF49785">
    <property type="entry name" value="Galactose-binding domain-like"/>
    <property type="match status" value="1"/>
</dbReference>
<dbReference type="InterPro" id="IPR050883">
    <property type="entry name" value="PNGase"/>
</dbReference>
<dbReference type="Pfam" id="PF13290">
    <property type="entry name" value="CHB_HEX_C_1"/>
    <property type="match status" value="1"/>
</dbReference>
<accession>A0A562YHZ5</accession>
<dbReference type="Gene3D" id="1.20.1610.10">
    <property type="entry name" value="alpha-1,2-mannosidases domains"/>
    <property type="match status" value="1"/>
</dbReference>
<dbReference type="Pfam" id="PF07971">
    <property type="entry name" value="Glyco_hydro_92"/>
    <property type="match status" value="1"/>
</dbReference>
<evidence type="ECO:0000259" key="6">
    <source>
        <dbReference type="Pfam" id="PF17678"/>
    </source>
</evidence>
<reference evidence="7 8" key="1">
    <citation type="submission" date="2019-03" db="EMBL/GenBank/DDBJ databases">
        <authorList>
            <person name="Zhong Y.L."/>
        </authorList>
    </citation>
    <scope>NUCLEOTIDE SEQUENCE [LARGE SCALE GENOMIC DNA]</scope>
    <source>
        <strain evidence="7 8">W255</strain>
    </source>
</reference>
<evidence type="ECO:0000313" key="7">
    <source>
        <dbReference type="EMBL" id="TWO34655.1"/>
    </source>
</evidence>
<dbReference type="InterPro" id="IPR059177">
    <property type="entry name" value="GH29D-like_dom"/>
</dbReference>
<proteinExistence type="predicted"/>
<dbReference type="Pfam" id="PF17678">
    <property type="entry name" value="Glyco_hydro_92N"/>
    <property type="match status" value="1"/>
</dbReference>
<sequence>MLGKLSIFKIQNYSLNLVMISICICIIGCSKKPEKETYNGYIQYVDPMIGTDAHAHTFPGATTPFGMVQLSPSNDLKGWDWNSGYHYTDSILKGFAHSHISGAGLTALGDFLLMPTVGSVKIKDGTEEDPDSGFRSRFSHDREEASAGYYSVILDDYDVKVELTASPRVGFHRYTYNQAGKGNIIIDASHQLGEYLYGSGIEFISDNEIKGYKRSNGAAGVRNVYFYAQFSKKFKEKGIAINDIIIPATTSADDKKVKAFVSFDVEAGEQVDVKVAISYVSYEGAKANFDAEAKTKSFDKALVEAQKVWEQKMNKFPIETESVSDLRSFYTAVYRTMISPNLISDVTGEYIVEGKKYHSDFEQYSNFSTWDTYRAQNPLMALVEQEKVVDFVNSLTSRYTDAKVGLPVWECIGFDNVCMIGHNTVSVMADAIVKDLPGIDVESAYIAMRDAAFELDKHSGPYGENGMEYYIEMDFVPASIGMSVSKTTEYNYFDWCIAEVAKKLHKQEDLKLFQKRSKGYRNSFDKETGYLLPLTETGKLLEMDMTQWEGLVKNYISGNIWGYSSYVPHDMGYLMKLHGGKKNFANWLDGVFTDSTKISGGQHVDISGFIGKYGHGDEPSNHMSYLYTFAGEPWKTQKLVREIMPKFYRDVPDGLDNNDDLGQMAAWYVFSSLGFYPVCPGSNQYQIGSPAFKKAGLVLENGKEFVVVAKNNSRENVFIQSATLNGEVYTKPYITYNQIISGGELVLEMGNQPNKTWANSDNDLSGMVGMKADVDYNLYINRMVSIPYTTDKELCFAQSKKVNLYCNTEGAIIRYTLDGSAPDINSKVYNAPLILNNETTIKAKAFKEGLEASRTFEATYMKGIMYNPKTKLPKIEVSQKGLGYGNPNGVQLIDGVLGSNSFGDGFWTGINEEDMEVEIDFGSERWIKKVRPGFLVDTGQWIFNPDEIIVQVSSDNKEFREVGRVKTNTPSKNLNKRYIERPNISFSPELCRYVKFTFKNKSIPNWHVGSGKNHWIFIDEILVQ</sequence>
<dbReference type="GO" id="GO:0006516">
    <property type="term" value="P:glycoprotein catabolic process"/>
    <property type="evidence" value="ECO:0007669"/>
    <property type="project" value="TreeGrafter"/>
</dbReference>
<dbReference type="SUPFAM" id="SSF48208">
    <property type="entry name" value="Six-hairpin glycosidases"/>
    <property type="match status" value="1"/>
</dbReference>
<dbReference type="EMBL" id="SMZJ02000001">
    <property type="protein sequence ID" value="TWO34655.1"/>
    <property type="molecule type" value="Genomic_DNA"/>
</dbReference>
<dbReference type="RefSeq" id="WP_133354401.1">
    <property type="nucleotide sequence ID" value="NZ_SMZJ02000001.1"/>
</dbReference>
<comment type="caution">
    <text evidence="7">The sequence shown here is derived from an EMBL/GenBank/DDBJ whole genome shotgun (WGS) entry which is preliminary data.</text>
</comment>